<protein>
    <recommendedName>
        <fullName evidence="4">FAD-binding domain-containing protein</fullName>
    </recommendedName>
</protein>
<name>A0A0M9EP11_FUSLA</name>
<dbReference type="PANTHER" id="PTHR46865:SF7">
    <property type="entry name" value="MONOOXYGENASE, PUTATIVE (AFU_ORTHOLOGUE AFUA_8G07040)-RELATED"/>
    <property type="match status" value="1"/>
</dbReference>
<feature type="domain" description="FAD-binding" evidence="4">
    <location>
        <begin position="5"/>
        <end position="174"/>
    </location>
</feature>
<dbReference type="OrthoDB" id="655030at2759"/>
<dbReference type="PRINTS" id="PR00420">
    <property type="entry name" value="RNGMNOXGNASE"/>
</dbReference>
<dbReference type="EMBL" id="JXCE01000593">
    <property type="protein sequence ID" value="KPA36596.1"/>
    <property type="molecule type" value="Genomic_DNA"/>
</dbReference>
<evidence type="ECO:0000256" key="2">
    <source>
        <dbReference type="ARBA" id="ARBA00022827"/>
    </source>
</evidence>
<keyword evidence="3" id="KW-0560">Oxidoreductase</keyword>
<dbReference type="GO" id="GO:0016491">
    <property type="term" value="F:oxidoreductase activity"/>
    <property type="evidence" value="ECO:0007669"/>
    <property type="project" value="UniProtKB-KW"/>
</dbReference>
<accession>A0A0M9EP11</accession>
<dbReference type="InterPro" id="IPR002938">
    <property type="entry name" value="FAD-bd"/>
</dbReference>
<dbReference type="AlphaFoldDB" id="A0A0M9EP11"/>
<comment type="caution">
    <text evidence="5">The sequence shown here is derived from an EMBL/GenBank/DDBJ whole genome shotgun (WGS) entry which is preliminary data.</text>
</comment>
<sequence>MEPLKVLIVGGGIAGPSFASWLARTGAEITLIERSPQLRTSGQQLDVRAQGVPVMKKMGIEAAIRAKTIREPGTRLIDTKGQTKALFPVADNAGMKQSFTTEYEIMRGDLVTILMGLTEKRKNVKHRFGTTVTSLTQDDENDPKGKVHVGFGDGHKDDFDLVVAADGTGSRTRRLMLSPEAPDPRHFLGGYIGFFSTLAQPHDSKCFTFCHLPGGRYIGTRKDKEEMTRVYMQTAVQSDALDAAHSSGNLADLKTAWANIFSDGKWESERFMTALKTSPEADDLYSTPRQEVRLPVGSWSKGRVVAIGDAAHAQTANGFGTTWGLVGSYVLAGEIATLYKQDPSTAVVKGVKRYEEVFRPIATAQHGGGNESREALFMPKTAFGIWMLHSIARAVSFFLPDGGFGMGRDESKWQVPEYSALVETQK</sequence>
<proteinExistence type="predicted"/>
<gene>
    <name evidence="5" type="ORF">FLAG1_10626</name>
</gene>
<dbReference type="Proteomes" id="UP000037904">
    <property type="component" value="Unassembled WGS sequence"/>
</dbReference>
<evidence type="ECO:0000259" key="4">
    <source>
        <dbReference type="Pfam" id="PF01494"/>
    </source>
</evidence>
<dbReference type="SUPFAM" id="SSF51905">
    <property type="entry name" value="FAD/NAD(P)-binding domain"/>
    <property type="match status" value="1"/>
</dbReference>
<dbReference type="Gene3D" id="3.50.50.60">
    <property type="entry name" value="FAD/NAD(P)-binding domain"/>
    <property type="match status" value="1"/>
</dbReference>
<dbReference type="InterPro" id="IPR051704">
    <property type="entry name" value="FAD_aromatic-hydroxylase"/>
</dbReference>
<dbReference type="PANTHER" id="PTHR46865">
    <property type="entry name" value="OXIDOREDUCTASE-RELATED"/>
    <property type="match status" value="1"/>
</dbReference>
<evidence type="ECO:0000256" key="3">
    <source>
        <dbReference type="ARBA" id="ARBA00023002"/>
    </source>
</evidence>
<reference evidence="5 6" key="1">
    <citation type="submission" date="2015-04" db="EMBL/GenBank/DDBJ databases">
        <title>The draft genome sequence of Fusarium langsethiae, a T-2/HT-2 mycotoxin producer.</title>
        <authorList>
            <person name="Lysoe E."/>
            <person name="Divon H.H."/>
            <person name="Terzi V."/>
            <person name="Orru L."/>
            <person name="Lamontanara A."/>
            <person name="Kolseth A.-K."/>
            <person name="Frandsen R.J."/>
            <person name="Nielsen K."/>
            <person name="Thrane U."/>
        </authorList>
    </citation>
    <scope>NUCLEOTIDE SEQUENCE [LARGE SCALE GENOMIC DNA]</scope>
    <source>
        <strain evidence="5 6">Fl201059</strain>
    </source>
</reference>
<evidence type="ECO:0000256" key="1">
    <source>
        <dbReference type="ARBA" id="ARBA00022630"/>
    </source>
</evidence>
<evidence type="ECO:0000313" key="5">
    <source>
        <dbReference type="EMBL" id="KPA36596.1"/>
    </source>
</evidence>
<keyword evidence="2" id="KW-0274">FAD</keyword>
<dbReference type="GO" id="GO:0071949">
    <property type="term" value="F:FAD binding"/>
    <property type="evidence" value="ECO:0007669"/>
    <property type="project" value="InterPro"/>
</dbReference>
<keyword evidence="1" id="KW-0285">Flavoprotein</keyword>
<evidence type="ECO:0000313" key="6">
    <source>
        <dbReference type="Proteomes" id="UP000037904"/>
    </source>
</evidence>
<dbReference type="Pfam" id="PF01494">
    <property type="entry name" value="FAD_binding_3"/>
    <property type="match status" value="1"/>
</dbReference>
<keyword evidence="6" id="KW-1185">Reference proteome</keyword>
<organism evidence="5 6">
    <name type="scientific">Fusarium langsethiae</name>
    <dbReference type="NCBI Taxonomy" id="179993"/>
    <lineage>
        <taxon>Eukaryota</taxon>
        <taxon>Fungi</taxon>
        <taxon>Dikarya</taxon>
        <taxon>Ascomycota</taxon>
        <taxon>Pezizomycotina</taxon>
        <taxon>Sordariomycetes</taxon>
        <taxon>Hypocreomycetidae</taxon>
        <taxon>Hypocreales</taxon>
        <taxon>Nectriaceae</taxon>
        <taxon>Fusarium</taxon>
    </lineage>
</organism>
<dbReference type="InterPro" id="IPR036188">
    <property type="entry name" value="FAD/NAD-bd_sf"/>
</dbReference>